<comment type="caution">
    <text evidence="7">The sequence shown here is derived from an EMBL/GenBank/DDBJ whole genome shotgun (WGS) entry which is preliminary data.</text>
</comment>
<evidence type="ECO:0000259" key="6">
    <source>
        <dbReference type="PROSITE" id="PS50102"/>
    </source>
</evidence>
<keyword evidence="8" id="KW-1185">Reference proteome</keyword>
<sequence>MVEIENEQLDIQDDDMGRTHMDNEVFEFCGTLLNDPHLEKMMIGSHVVPQSMNTTKCIDLAIVGFQVLTQGKGAGLVLALLQVNKEISDAYQNLVLKLSYDISGRRKEKHEKVGELPQHDSHEGTSARTRPFNYEEIMFKRNSKKLSDNAESVKEGNVEVRNIAKDSPILNDLNVNKSDGGNGHGKDFSLGHEKNLLEGLEKRSSNKKIENLFRRNDNISKQKSRENHERERRLKSEVRKDVVIKDEGKYEKRIHVKRKTEQTGGGSEKIDAKKHSRDLADRDRHVGRSEGKSERDDKRKHHTIDNEQNRERHTTKKHETRKGHASESSDNKEKKEPLKSHHEDSHHKRRRSHSREREDRHRRSISLSPRAHKRSSHHESEHELSSHGVKGRSGRQHSDDRSRMTSNGSSGHHRRHGGSTSGLGGYSPRKRKTEGAVRTPSPVHRSTEKRTAKWDLAPAETETVVSGSASSNLQALSQMVPLNLHAIVNPVPSVSVTGKPLVVASTSPLSLDSVQLTEATRPMRRLYVENVPASASEKAMMESFNNFLLSSGINHIRRTKPCISCIIHKGKGQALVEFLTPEDASSALSLDGSIFSGSVLKIRRPKDFVEVTGEPEKSGATVTTVNDVVEDSHHKIFIGGISKAFSSEMFLEIANAFGPLKAYHFDMNKDLGEQYAMLEYVDQSVTHKACAGLNGMKLGGQVITAVEAVHHAFSSGNGGDRNSCIIPELARPLLQKPTHVLKLKNLFPENFLSLSEAEVEEVLEDVRLECSRFGTIKSVNLVKHANGINPNGENKMDDNTRETGNVQNVVDDEKNVETKTREEVADGNSGGTAGITFPCNSPEIPAGNRYSDEKPVSNLLDNELCGQGEFECNIKREDKNHGSLDDEPDQPGGLERNSAGSQFDTKMVVEDPTLEILGKTNSREVANPIHTSNEESNHHSDKYADINFKSETTNVDKISVAEENATPDEVNGKLPEGHTKMAIEDPAFKSESITSVQEIPTLVNTPKEKPDSRYDKVADNIDSDVGKKLLPREDSHQEEGDGRLPEAIDVSAGSVRTELDVIQKEENSKDNDLKLIFEPGCVFVEYRRTEASCTAAHSIHGRLFDNRFVTVEYVDRNLYRMKFPK</sequence>
<accession>A0ABR2S4Q8</accession>
<feature type="region of interest" description="Disordered" evidence="5">
    <location>
        <begin position="254"/>
        <end position="452"/>
    </location>
</feature>
<proteinExistence type="predicted"/>
<evidence type="ECO:0000256" key="2">
    <source>
        <dbReference type="ARBA" id="ARBA00022884"/>
    </source>
</evidence>
<dbReference type="PANTHER" id="PTHR23139">
    <property type="entry name" value="RNA-BINDING PROTEIN"/>
    <property type="match status" value="1"/>
</dbReference>
<keyword evidence="2 4" id="KW-0694">RNA-binding</keyword>
<evidence type="ECO:0000256" key="3">
    <source>
        <dbReference type="ARBA" id="ARBA00023187"/>
    </source>
</evidence>
<keyword evidence="3" id="KW-0508">mRNA splicing</keyword>
<protein>
    <recommendedName>
        <fullName evidence="6">RRM domain-containing protein</fullName>
    </recommendedName>
</protein>
<dbReference type="Proteomes" id="UP001396334">
    <property type="component" value="Unassembled WGS sequence"/>
</dbReference>
<evidence type="ECO:0000313" key="7">
    <source>
        <dbReference type="EMBL" id="KAK9020189.1"/>
    </source>
</evidence>
<feature type="compositionally biased region" description="Basic residues" evidence="5">
    <location>
        <begin position="362"/>
        <end position="376"/>
    </location>
</feature>
<feature type="region of interest" description="Disordered" evidence="5">
    <location>
        <begin position="109"/>
        <end position="129"/>
    </location>
</feature>
<dbReference type="InterPro" id="IPR035979">
    <property type="entry name" value="RBD_domain_sf"/>
</dbReference>
<dbReference type="InterPro" id="IPR000504">
    <property type="entry name" value="RRM_dom"/>
</dbReference>
<evidence type="ECO:0000256" key="1">
    <source>
        <dbReference type="ARBA" id="ARBA00022664"/>
    </source>
</evidence>
<feature type="region of interest" description="Disordered" evidence="5">
    <location>
        <begin position="214"/>
        <end position="234"/>
    </location>
</feature>
<keyword evidence="1" id="KW-0507">mRNA processing</keyword>
<dbReference type="Gene3D" id="3.30.70.330">
    <property type="match status" value="4"/>
</dbReference>
<feature type="compositionally biased region" description="Basic and acidic residues" evidence="5">
    <location>
        <begin position="322"/>
        <end position="346"/>
    </location>
</feature>
<evidence type="ECO:0000256" key="5">
    <source>
        <dbReference type="SAM" id="MobiDB-lite"/>
    </source>
</evidence>
<dbReference type="SUPFAM" id="SSF54928">
    <property type="entry name" value="RNA-binding domain, RBD"/>
    <property type="match status" value="2"/>
</dbReference>
<feature type="region of interest" description="Disordered" evidence="5">
    <location>
        <begin position="878"/>
        <end position="902"/>
    </location>
</feature>
<evidence type="ECO:0000313" key="8">
    <source>
        <dbReference type="Proteomes" id="UP001396334"/>
    </source>
</evidence>
<evidence type="ECO:0000256" key="4">
    <source>
        <dbReference type="PROSITE-ProRule" id="PRU00176"/>
    </source>
</evidence>
<dbReference type="PROSITE" id="PS50102">
    <property type="entry name" value="RRM"/>
    <property type="match status" value="1"/>
</dbReference>
<dbReference type="InterPro" id="IPR012677">
    <property type="entry name" value="Nucleotide-bd_a/b_plait_sf"/>
</dbReference>
<name>A0ABR2S4Q8_9ROSI</name>
<reference evidence="7 8" key="1">
    <citation type="journal article" date="2024" name="G3 (Bethesda)">
        <title>Genome assembly of Hibiscus sabdariffa L. provides insights into metabolisms of medicinal natural products.</title>
        <authorList>
            <person name="Kim T."/>
        </authorList>
    </citation>
    <scope>NUCLEOTIDE SEQUENCE [LARGE SCALE GENOMIC DNA]</scope>
    <source>
        <strain evidence="7">TK-2024</strain>
        <tissue evidence="7">Old leaves</tissue>
    </source>
</reference>
<dbReference type="Pfam" id="PF00076">
    <property type="entry name" value="RRM_1"/>
    <property type="match status" value="2"/>
</dbReference>
<dbReference type="EMBL" id="JBBPBN010000017">
    <property type="protein sequence ID" value="KAK9020189.1"/>
    <property type="molecule type" value="Genomic_DNA"/>
</dbReference>
<feature type="region of interest" description="Disordered" evidence="5">
    <location>
        <begin position="1022"/>
        <end position="1043"/>
    </location>
</feature>
<organism evidence="7 8">
    <name type="scientific">Hibiscus sabdariffa</name>
    <name type="common">roselle</name>
    <dbReference type="NCBI Taxonomy" id="183260"/>
    <lineage>
        <taxon>Eukaryota</taxon>
        <taxon>Viridiplantae</taxon>
        <taxon>Streptophyta</taxon>
        <taxon>Embryophyta</taxon>
        <taxon>Tracheophyta</taxon>
        <taxon>Spermatophyta</taxon>
        <taxon>Magnoliopsida</taxon>
        <taxon>eudicotyledons</taxon>
        <taxon>Gunneridae</taxon>
        <taxon>Pentapetalae</taxon>
        <taxon>rosids</taxon>
        <taxon>malvids</taxon>
        <taxon>Malvales</taxon>
        <taxon>Malvaceae</taxon>
        <taxon>Malvoideae</taxon>
        <taxon>Hibiscus</taxon>
    </lineage>
</organism>
<feature type="domain" description="RRM" evidence="6">
    <location>
        <begin position="524"/>
        <end position="607"/>
    </location>
</feature>
<dbReference type="SMART" id="SM00360">
    <property type="entry name" value="RRM"/>
    <property type="match status" value="2"/>
</dbReference>
<feature type="compositionally biased region" description="Basic and acidic residues" evidence="5">
    <location>
        <begin position="268"/>
        <end position="312"/>
    </location>
</feature>
<feature type="compositionally biased region" description="Basic and acidic residues" evidence="5">
    <location>
        <begin position="110"/>
        <end position="125"/>
    </location>
</feature>
<gene>
    <name evidence="7" type="ORF">V6N11_054679</name>
</gene>